<reference evidence="4 5" key="1">
    <citation type="journal article" date="2024" name="Nat. Commun.">
        <title>Phylogenomics reveals the evolutionary origins of lichenization in chlorophyte algae.</title>
        <authorList>
            <person name="Puginier C."/>
            <person name="Libourel C."/>
            <person name="Otte J."/>
            <person name="Skaloud P."/>
            <person name="Haon M."/>
            <person name="Grisel S."/>
            <person name="Petersen M."/>
            <person name="Berrin J.G."/>
            <person name="Delaux P.M."/>
            <person name="Dal Grande F."/>
            <person name="Keller J."/>
        </authorList>
    </citation>
    <scope>NUCLEOTIDE SEQUENCE [LARGE SCALE GENOMIC DNA]</scope>
    <source>
        <strain evidence="4 5">SAG 2036</strain>
    </source>
</reference>
<feature type="region of interest" description="Disordered" evidence="2">
    <location>
        <begin position="92"/>
        <end position="112"/>
    </location>
</feature>
<gene>
    <name evidence="4" type="ORF">WJX73_007901</name>
</gene>
<evidence type="ECO:0000313" key="4">
    <source>
        <dbReference type="EMBL" id="KAK9812399.1"/>
    </source>
</evidence>
<evidence type="ECO:0000313" key="5">
    <source>
        <dbReference type="Proteomes" id="UP001465755"/>
    </source>
</evidence>
<dbReference type="InterPro" id="IPR045294">
    <property type="entry name" value="Complex1_LYR_LYRM1"/>
</dbReference>
<dbReference type="InterPro" id="IPR040330">
    <property type="entry name" value="LYRM1"/>
</dbReference>
<feature type="domain" description="Complex 1 LYR protein" evidence="3">
    <location>
        <begin position="6"/>
        <end position="62"/>
    </location>
</feature>
<evidence type="ECO:0000256" key="1">
    <source>
        <dbReference type="ARBA" id="ARBA00009508"/>
    </source>
</evidence>
<dbReference type="CDD" id="cd20261">
    <property type="entry name" value="Complex1_LYR_LYRM1"/>
    <property type="match status" value="1"/>
</dbReference>
<dbReference type="Pfam" id="PF05347">
    <property type="entry name" value="Complex1_LYR"/>
    <property type="match status" value="1"/>
</dbReference>
<evidence type="ECO:0000256" key="2">
    <source>
        <dbReference type="SAM" id="MobiDB-lite"/>
    </source>
</evidence>
<dbReference type="GO" id="GO:0005739">
    <property type="term" value="C:mitochondrion"/>
    <property type="evidence" value="ECO:0007669"/>
    <property type="project" value="TreeGrafter"/>
</dbReference>
<accession>A0AAW1PX27</accession>
<dbReference type="Proteomes" id="UP001465755">
    <property type="component" value="Unassembled WGS sequence"/>
</dbReference>
<dbReference type="AlphaFoldDB" id="A0AAW1PX27"/>
<dbReference type="PANTHER" id="PTHR14273">
    <property type="entry name" value="LYR MOTIF-CONTAINING PROTEIN 1"/>
    <property type="match status" value="1"/>
</dbReference>
<comment type="similarity">
    <text evidence="1">Belongs to the complex I LYR family.</text>
</comment>
<evidence type="ECO:0000259" key="3">
    <source>
        <dbReference type="Pfam" id="PF05347"/>
    </source>
</evidence>
<name>A0AAW1PX27_9CHLO</name>
<organism evidence="4 5">
    <name type="scientific">Symbiochloris irregularis</name>
    <dbReference type="NCBI Taxonomy" id="706552"/>
    <lineage>
        <taxon>Eukaryota</taxon>
        <taxon>Viridiplantae</taxon>
        <taxon>Chlorophyta</taxon>
        <taxon>core chlorophytes</taxon>
        <taxon>Trebouxiophyceae</taxon>
        <taxon>Trebouxiales</taxon>
        <taxon>Trebouxiaceae</taxon>
        <taxon>Symbiochloris</taxon>
    </lineage>
</organism>
<dbReference type="PANTHER" id="PTHR14273:SF0">
    <property type="entry name" value="LYR MOTIF-CONTAINING PROTEIN 1"/>
    <property type="match status" value="1"/>
</dbReference>
<keyword evidence="5" id="KW-1185">Reference proteome</keyword>
<dbReference type="InterPro" id="IPR008011">
    <property type="entry name" value="Complex1_LYR_dom"/>
</dbReference>
<proteinExistence type="inferred from homology"/>
<protein>
    <recommendedName>
        <fullName evidence="3">Complex 1 LYR protein domain-containing protein</fullName>
    </recommendedName>
</protein>
<dbReference type="EMBL" id="JALJOQ010000007">
    <property type="protein sequence ID" value="KAK9812399.1"/>
    <property type="molecule type" value="Genomic_DNA"/>
</dbReference>
<sequence>MAQKDKVLSLYRSILRTGRQWSGPNEEQKYILEEAKAQFRAHRDSKEADQRNLLAAGQQRLEYATHYGIPYPRQHHASQFYKRQYLDSPSFASDAEAGESAAQGAGSADAASKLAAALARRKKREGK</sequence>
<comment type="caution">
    <text evidence="4">The sequence shown here is derived from an EMBL/GenBank/DDBJ whole genome shotgun (WGS) entry which is preliminary data.</text>
</comment>